<dbReference type="AlphaFoldDB" id="A0A3M8QXC5"/>
<gene>
    <name evidence="1" type="ORF">EC580_08745</name>
</gene>
<dbReference type="GO" id="GO:0006355">
    <property type="term" value="P:regulation of DNA-templated transcription"/>
    <property type="evidence" value="ECO:0007669"/>
    <property type="project" value="InterPro"/>
</dbReference>
<name>A0A3M8QXC5_9PROT</name>
<dbReference type="InterPro" id="IPR010985">
    <property type="entry name" value="Ribbon_hlx_hlx"/>
</dbReference>
<protein>
    <submittedName>
        <fullName evidence="1">Ribbon-helix-helix protein, CopG family</fullName>
    </submittedName>
</protein>
<dbReference type="EMBL" id="RIZI01000172">
    <property type="protein sequence ID" value="RNF60906.1"/>
    <property type="molecule type" value="Genomic_DNA"/>
</dbReference>
<proteinExistence type="predicted"/>
<dbReference type="RefSeq" id="WP_123104175.1">
    <property type="nucleotide sequence ID" value="NZ_CP127527.1"/>
</dbReference>
<dbReference type="SUPFAM" id="SSF47598">
    <property type="entry name" value="Ribbon-helix-helix"/>
    <property type="match status" value="1"/>
</dbReference>
<sequence>MAAMSLRLPEDIELRLTQEAEREGASRSDLARRAIVEFLARKERARFMSELVAEAQAGYADPALRKELLALAESGADFGLEDLLDAERSAGTRPEEKWWR</sequence>
<evidence type="ECO:0000313" key="1">
    <source>
        <dbReference type="EMBL" id="RNF60906.1"/>
    </source>
</evidence>
<dbReference type="OrthoDB" id="5785333at2"/>
<accession>A0A3M8QXC5</accession>
<organism evidence="1">
    <name type="scientific">Acidithiobacillus sulfuriphilus</name>
    <dbReference type="NCBI Taxonomy" id="1867749"/>
    <lineage>
        <taxon>Bacteria</taxon>
        <taxon>Pseudomonadati</taxon>
        <taxon>Pseudomonadota</taxon>
        <taxon>Acidithiobacillia</taxon>
        <taxon>Acidithiobacillales</taxon>
        <taxon>Acidithiobacillaceae</taxon>
        <taxon>Acidithiobacillus</taxon>
    </lineage>
</organism>
<comment type="caution">
    <text evidence="1">The sequence shown here is derived from an EMBL/GenBank/DDBJ whole genome shotgun (WGS) entry which is preliminary data.</text>
</comment>
<dbReference type="CDD" id="cd21631">
    <property type="entry name" value="RHH_CopG_NikR-like"/>
    <property type="match status" value="1"/>
</dbReference>
<reference evidence="1" key="1">
    <citation type="submission" date="2018-10" db="EMBL/GenBank/DDBJ databases">
        <title>Acidithiobacillus sulfuriphilus sp. nov.: an extremely acidophilic sulfur-oxidizing chemolithotroph isolated from a neutral pH environment.</title>
        <authorList>
            <person name="Falagan C."/>
            <person name="Moya-Beltran A."/>
            <person name="Quatrini R."/>
            <person name="Johnson D.B."/>
        </authorList>
    </citation>
    <scope>NUCLEOTIDE SEQUENCE [LARGE SCALE GENOMIC DNA]</scope>
    <source>
        <strain evidence="1">CJ-2</strain>
    </source>
</reference>